<dbReference type="NCBIfam" id="NF003994">
    <property type="entry name" value="PRK05472.2-3"/>
    <property type="match status" value="1"/>
</dbReference>
<evidence type="ECO:0000259" key="8">
    <source>
        <dbReference type="SMART" id="SM00881"/>
    </source>
</evidence>
<gene>
    <name evidence="7" type="primary">rex</name>
    <name evidence="9" type="ORF">SAMN05444368_0673</name>
</gene>
<accession>A0ABY1JC16</accession>
<keyword evidence="2 7" id="KW-0678">Repressor</keyword>
<comment type="similarity">
    <text evidence="7">Belongs to the transcriptional regulatory Rex family.</text>
</comment>
<dbReference type="PANTHER" id="PTHR35786">
    <property type="entry name" value="REDOX-SENSING TRANSCRIPTIONAL REPRESSOR REX"/>
    <property type="match status" value="1"/>
</dbReference>
<sequence length="212" mass="23736">MRIAEPTVERLVQYIRFLERCRESGKRVVSSQEIGDALGIKASQVRKDLSYFGEIGKRGVGYNVEKLYQHLNSIFAPPKTWKIAMIGVGNLGEALLGYKAFESEKFRIVALFDIDPNKIGRKIHGIHCYDVEEMSKVLNEEGVEVLIITTPASAAQDVVDRATSSAPIKGILNFAPTALVVPEHVILYNVDIFIELEKLLFYIKLKERGGNI</sequence>
<feature type="DNA-binding region" description="H-T-H motif" evidence="7">
    <location>
        <begin position="13"/>
        <end position="52"/>
    </location>
</feature>
<dbReference type="Pfam" id="PF02629">
    <property type="entry name" value="CoA_binding"/>
    <property type="match status" value="1"/>
</dbReference>
<dbReference type="NCBIfam" id="NF003996">
    <property type="entry name" value="PRK05472.2-5"/>
    <property type="match status" value="1"/>
</dbReference>
<evidence type="ECO:0000256" key="6">
    <source>
        <dbReference type="ARBA" id="ARBA00023163"/>
    </source>
</evidence>
<dbReference type="SMART" id="SM00881">
    <property type="entry name" value="CoA_binding"/>
    <property type="match status" value="1"/>
</dbReference>
<comment type="subcellular location">
    <subcellularLocation>
        <location evidence="7">Cytoplasm</location>
    </subcellularLocation>
</comment>
<evidence type="ECO:0000256" key="3">
    <source>
        <dbReference type="ARBA" id="ARBA00023015"/>
    </source>
</evidence>
<evidence type="ECO:0000313" key="9">
    <source>
        <dbReference type="EMBL" id="SIN64818.1"/>
    </source>
</evidence>
<dbReference type="PANTHER" id="PTHR35786:SF1">
    <property type="entry name" value="REDOX-SENSING TRANSCRIPTIONAL REPRESSOR REX 1"/>
    <property type="match status" value="1"/>
</dbReference>
<proteinExistence type="inferred from homology"/>
<dbReference type="Gene3D" id="1.10.10.10">
    <property type="entry name" value="Winged helix-like DNA-binding domain superfamily/Winged helix DNA-binding domain"/>
    <property type="match status" value="1"/>
</dbReference>
<keyword evidence="3 7" id="KW-0805">Transcription regulation</keyword>
<evidence type="ECO:0000256" key="2">
    <source>
        <dbReference type="ARBA" id="ARBA00022491"/>
    </source>
</evidence>
<dbReference type="InterPro" id="IPR036388">
    <property type="entry name" value="WH-like_DNA-bd_sf"/>
</dbReference>
<reference evidence="9 10" key="1">
    <citation type="submission" date="2016-11" db="EMBL/GenBank/DDBJ databases">
        <authorList>
            <person name="Varghese N."/>
            <person name="Submissions S."/>
        </authorList>
    </citation>
    <scope>NUCLEOTIDE SEQUENCE [LARGE SCALE GENOMIC DNA]</scope>
    <source>
        <strain evidence="9 10">DSM 20664</strain>
    </source>
</reference>
<dbReference type="InterPro" id="IPR009718">
    <property type="entry name" value="Rex_DNA-bd_C_dom"/>
</dbReference>
<comment type="caution">
    <text evidence="9">The sequence shown here is derived from an EMBL/GenBank/DDBJ whole genome shotgun (WGS) entry which is preliminary data.</text>
</comment>
<protein>
    <recommendedName>
        <fullName evidence="7">Redox-sensing transcriptional repressor Rex</fullName>
    </recommendedName>
</protein>
<dbReference type="InterPro" id="IPR036291">
    <property type="entry name" value="NAD(P)-bd_dom_sf"/>
</dbReference>
<evidence type="ECO:0000313" key="10">
    <source>
        <dbReference type="Proteomes" id="UP000185093"/>
    </source>
</evidence>
<organism evidence="9 10">
    <name type="scientific">Acetomicrobium flavidum</name>
    <dbReference type="NCBI Taxonomy" id="49896"/>
    <lineage>
        <taxon>Bacteria</taxon>
        <taxon>Thermotogati</taxon>
        <taxon>Synergistota</taxon>
        <taxon>Synergistia</taxon>
        <taxon>Synergistales</taxon>
        <taxon>Acetomicrobiaceae</taxon>
        <taxon>Acetomicrobium</taxon>
    </lineage>
</organism>
<dbReference type="SUPFAM" id="SSF51735">
    <property type="entry name" value="NAD(P)-binding Rossmann-fold domains"/>
    <property type="match status" value="1"/>
</dbReference>
<dbReference type="Proteomes" id="UP000185093">
    <property type="component" value="Unassembled WGS sequence"/>
</dbReference>
<evidence type="ECO:0000256" key="4">
    <source>
        <dbReference type="ARBA" id="ARBA00023027"/>
    </source>
</evidence>
<dbReference type="NCBIfam" id="NF003993">
    <property type="entry name" value="PRK05472.2-2"/>
    <property type="match status" value="1"/>
</dbReference>
<feature type="domain" description="CoA-binding" evidence="8">
    <location>
        <begin position="74"/>
        <end position="178"/>
    </location>
</feature>
<feature type="binding site" evidence="7">
    <location>
        <begin position="87"/>
        <end position="92"/>
    </location>
    <ligand>
        <name>NAD(+)</name>
        <dbReference type="ChEBI" id="CHEBI:57540"/>
    </ligand>
</feature>
<comment type="function">
    <text evidence="7">Modulates transcription in response to changes in cellular NADH/NAD(+) redox state.</text>
</comment>
<dbReference type="Gene3D" id="3.40.50.720">
    <property type="entry name" value="NAD(P)-binding Rossmann-like Domain"/>
    <property type="match status" value="1"/>
</dbReference>
<dbReference type="InterPro" id="IPR058236">
    <property type="entry name" value="Rex_actinobacterial-type"/>
</dbReference>
<name>A0ABY1JC16_9BACT</name>
<keyword evidence="6 7" id="KW-0804">Transcription</keyword>
<keyword evidence="10" id="KW-1185">Reference proteome</keyword>
<dbReference type="InterPro" id="IPR003781">
    <property type="entry name" value="CoA-bd"/>
</dbReference>
<dbReference type="Pfam" id="PF06971">
    <property type="entry name" value="Put_DNA-bind_N"/>
    <property type="match status" value="1"/>
</dbReference>
<keyword evidence="1 7" id="KW-0963">Cytoplasm</keyword>
<keyword evidence="4 7" id="KW-0520">NAD</keyword>
<dbReference type="InterPro" id="IPR036390">
    <property type="entry name" value="WH_DNA-bd_sf"/>
</dbReference>
<evidence type="ECO:0000256" key="1">
    <source>
        <dbReference type="ARBA" id="ARBA00022490"/>
    </source>
</evidence>
<dbReference type="HAMAP" id="MF_01131">
    <property type="entry name" value="Rex"/>
    <property type="match status" value="1"/>
</dbReference>
<keyword evidence="5 7" id="KW-0238">DNA-binding</keyword>
<dbReference type="NCBIfam" id="NF003995">
    <property type="entry name" value="PRK05472.2-4"/>
    <property type="match status" value="1"/>
</dbReference>
<comment type="subunit">
    <text evidence="7">Homodimer.</text>
</comment>
<evidence type="ECO:0000256" key="5">
    <source>
        <dbReference type="ARBA" id="ARBA00023125"/>
    </source>
</evidence>
<dbReference type="SUPFAM" id="SSF46785">
    <property type="entry name" value="Winged helix' DNA-binding domain"/>
    <property type="match status" value="1"/>
</dbReference>
<dbReference type="InterPro" id="IPR022876">
    <property type="entry name" value="Tscrpt_rep_Rex"/>
</dbReference>
<dbReference type="RefSeq" id="WP_014806330.1">
    <property type="nucleotide sequence ID" value="NZ_DAONBL010000003.1"/>
</dbReference>
<dbReference type="NCBIfam" id="NF003989">
    <property type="entry name" value="PRK05472.1-3"/>
    <property type="match status" value="1"/>
</dbReference>
<evidence type="ECO:0000256" key="7">
    <source>
        <dbReference type="HAMAP-Rule" id="MF_01131"/>
    </source>
</evidence>
<dbReference type="EMBL" id="FSQZ01000001">
    <property type="protein sequence ID" value="SIN64818.1"/>
    <property type="molecule type" value="Genomic_DNA"/>
</dbReference>